<dbReference type="EMBL" id="BEGY01000362">
    <property type="protein sequence ID" value="GAX86559.1"/>
    <property type="molecule type" value="Genomic_DNA"/>
</dbReference>
<organism evidence="2 3">
    <name type="scientific">Chlamydomonas eustigma</name>
    <dbReference type="NCBI Taxonomy" id="1157962"/>
    <lineage>
        <taxon>Eukaryota</taxon>
        <taxon>Viridiplantae</taxon>
        <taxon>Chlorophyta</taxon>
        <taxon>core chlorophytes</taxon>
        <taxon>Chlorophyceae</taxon>
        <taxon>CS clade</taxon>
        <taxon>Chlamydomonadales</taxon>
        <taxon>Chlamydomonadaceae</taxon>
        <taxon>Chlamydomonas</taxon>
    </lineage>
</organism>
<evidence type="ECO:0000256" key="1">
    <source>
        <dbReference type="SAM" id="MobiDB-lite"/>
    </source>
</evidence>
<name>A0A250XUB4_9CHLO</name>
<reference evidence="2 3" key="1">
    <citation type="submission" date="2017-08" db="EMBL/GenBank/DDBJ databases">
        <title>Acidophilic green algal genome provides insights into adaptation to an acidic environment.</title>
        <authorList>
            <person name="Hirooka S."/>
            <person name="Hirose Y."/>
            <person name="Kanesaki Y."/>
            <person name="Higuchi S."/>
            <person name="Fujiwara T."/>
            <person name="Onuma R."/>
            <person name="Era A."/>
            <person name="Ohbayashi R."/>
            <person name="Uzuka A."/>
            <person name="Nozaki H."/>
            <person name="Yoshikawa H."/>
            <person name="Miyagishima S.Y."/>
        </authorList>
    </citation>
    <scope>NUCLEOTIDE SEQUENCE [LARGE SCALE GENOMIC DNA]</scope>
    <source>
        <strain evidence="2 3">NIES-2499</strain>
    </source>
</reference>
<gene>
    <name evidence="2" type="ORF">CEUSTIGMA_g13966.t1</name>
</gene>
<accession>A0A250XUB4</accession>
<evidence type="ECO:0000313" key="3">
    <source>
        <dbReference type="Proteomes" id="UP000232323"/>
    </source>
</evidence>
<sequence length="223" mass="24057">MVNERRVGAHRYRRRGGVANNVVRGIALAYRNRGAITSAGRNARAAVDKIVKGVRNMRMTGVKRRRVGPNARGKSGSSRNGNSVDTGCGAELHKSQHVVKLGSNRNMMGKLINANIQSIYFRWNTMSPFMNTTEPTKNPPGMLGGGAYGLYNYINSLGSQGAVSQTPLHLFDLTSVPNLVEGSLVAPNVAYELAFVQASAGAAYPSVDLRMSNVNVHCRSNLL</sequence>
<feature type="compositionally biased region" description="Low complexity" evidence="1">
    <location>
        <begin position="72"/>
        <end position="83"/>
    </location>
</feature>
<comment type="caution">
    <text evidence="2">The sequence shown here is derived from an EMBL/GenBank/DDBJ whole genome shotgun (WGS) entry which is preliminary data.</text>
</comment>
<dbReference type="Proteomes" id="UP000232323">
    <property type="component" value="Unassembled WGS sequence"/>
</dbReference>
<keyword evidence="3" id="KW-1185">Reference proteome</keyword>
<feature type="region of interest" description="Disordered" evidence="1">
    <location>
        <begin position="63"/>
        <end position="89"/>
    </location>
</feature>
<dbReference type="AlphaFoldDB" id="A0A250XUB4"/>
<protein>
    <submittedName>
        <fullName evidence="2">Uncharacterized protein</fullName>
    </submittedName>
</protein>
<evidence type="ECO:0000313" key="2">
    <source>
        <dbReference type="EMBL" id="GAX86559.1"/>
    </source>
</evidence>
<proteinExistence type="predicted"/>